<evidence type="ECO:0000313" key="1">
    <source>
        <dbReference type="EMBL" id="AIX20039.1"/>
    </source>
</evidence>
<dbReference type="Pfam" id="PF11360">
    <property type="entry name" value="DUF3110"/>
    <property type="match status" value="1"/>
</dbReference>
<organism evidence="1 2">
    <name type="scientific">Synechococcus phage ACG-2014f_Syn7803C7</name>
    <dbReference type="NCBI Taxonomy" id="2790345"/>
    <lineage>
        <taxon>Viruses</taxon>
        <taxon>Duplodnaviria</taxon>
        <taxon>Heunggongvirae</taxon>
        <taxon>Uroviricota</taxon>
        <taxon>Caudoviricetes</taxon>
        <taxon>Pantevenvirales</taxon>
        <taxon>Kyanoviridae</taxon>
        <taxon>Atlauavirus</taxon>
        <taxon>Atlauavirus acg2014f</taxon>
    </lineage>
</organism>
<reference evidence="1 2" key="1">
    <citation type="submission" date="2013-12" db="EMBL/GenBank/DDBJ databases">
        <title>Ecological redundancy of diverse viral populations within a natural community.</title>
        <authorList>
            <person name="Gregory A.C."/>
            <person name="LaButti K."/>
            <person name="Copeland A."/>
            <person name="Woyke T."/>
            <person name="Sullivan M.B."/>
        </authorList>
    </citation>
    <scope>NUCLEOTIDE SEQUENCE [LARGE SCALE GENOMIC DNA]</scope>
    <source>
        <strain evidence="1">Syn7803C7</strain>
    </source>
</reference>
<gene>
    <name evidence="1" type="ORF">Syn7803C7_148</name>
</gene>
<accession>A0A0E3F3W5</accession>
<sequence length="97" mass="10947">MRDACYIITASEAKGMDVYTIKSEGVKNVLIFEKGEDAERYVIMLNEDEGYIVGETLELEVFEVPLSAVVESLNEKGYSYIYVKPDDLFIPPDAKKV</sequence>
<dbReference type="Proteomes" id="UP000185323">
    <property type="component" value="Segment"/>
</dbReference>
<dbReference type="EMBL" id="KJ019052">
    <property type="protein sequence ID" value="AIX20039.1"/>
    <property type="molecule type" value="Genomic_DNA"/>
</dbReference>
<name>A0A0E3F3W5_9CAUD</name>
<dbReference type="InterPro" id="IPR021503">
    <property type="entry name" value="DUF3110"/>
</dbReference>
<evidence type="ECO:0000313" key="2">
    <source>
        <dbReference type="Proteomes" id="UP000185323"/>
    </source>
</evidence>
<protein>
    <submittedName>
        <fullName evidence="1">Uncharacterized protein</fullName>
    </submittedName>
</protein>
<keyword evidence="2" id="KW-1185">Reference proteome</keyword>
<proteinExistence type="predicted"/>
<dbReference type="KEGG" id="vg:24172003"/>